<comment type="caution">
    <text evidence="2">The sequence shown here is derived from an EMBL/GenBank/DDBJ whole genome shotgun (WGS) entry which is preliminary data.</text>
</comment>
<dbReference type="PANTHER" id="PTHR39164:SF1">
    <property type="entry name" value="PROTEIN CCDC"/>
    <property type="match status" value="1"/>
</dbReference>
<feature type="transmembrane region" description="Helical" evidence="1">
    <location>
        <begin position="65"/>
        <end position="85"/>
    </location>
</feature>
<dbReference type="RefSeq" id="WP_201636941.1">
    <property type="nucleotide sequence ID" value="NZ_JAEQNB010000005.1"/>
</dbReference>
<gene>
    <name evidence="2" type="ORF">JJB07_16430</name>
</gene>
<evidence type="ECO:0000313" key="2">
    <source>
        <dbReference type="EMBL" id="MBL0388201.1"/>
    </source>
</evidence>
<dbReference type="Pfam" id="PF07301">
    <property type="entry name" value="DUF1453"/>
    <property type="match status" value="1"/>
</dbReference>
<accession>A0ABS1JD44</accession>
<proteinExistence type="predicted"/>
<protein>
    <submittedName>
        <fullName evidence="2">Cytochrome c biogenesis protein CcdC</fullName>
    </submittedName>
</protein>
<keyword evidence="1" id="KW-1133">Transmembrane helix</keyword>
<dbReference type="InterPro" id="IPR031306">
    <property type="entry name" value="CcdC"/>
</dbReference>
<reference evidence="2 3" key="1">
    <citation type="submission" date="2021-01" db="EMBL/GenBank/DDBJ databases">
        <title>Tumebacillus sp. strain ITR2 16S ribosomal RNA gene Genome sequencing and assembly.</title>
        <authorList>
            <person name="Kang M."/>
        </authorList>
    </citation>
    <scope>NUCLEOTIDE SEQUENCE [LARGE SCALE GENOMIC DNA]</scope>
    <source>
        <strain evidence="2 3">ITR2</strain>
    </source>
</reference>
<dbReference type="Proteomes" id="UP000602284">
    <property type="component" value="Unassembled WGS sequence"/>
</dbReference>
<evidence type="ECO:0000313" key="3">
    <source>
        <dbReference type="Proteomes" id="UP000602284"/>
    </source>
</evidence>
<sequence>MSNSSSSLIGLGFFVLFFGLMMWRRTAAMRRPIKGKGYGMIWPLAILLLPGVMIFANPVQPFQGSWWEILAAVGLGGILSIPMILTTQYEKRDDGLIYAKQSKAFLFAIFGVVLIRLALKEYITGLDPMTLNGLFFLTAFVYLLLWRITSFMKFRRIWRENQGS</sequence>
<feature type="transmembrane region" description="Helical" evidence="1">
    <location>
        <begin position="35"/>
        <end position="59"/>
    </location>
</feature>
<feature type="transmembrane region" description="Helical" evidence="1">
    <location>
        <begin position="105"/>
        <end position="123"/>
    </location>
</feature>
<keyword evidence="1" id="KW-0812">Transmembrane</keyword>
<feature type="transmembrane region" description="Helical" evidence="1">
    <location>
        <begin position="129"/>
        <end position="149"/>
    </location>
</feature>
<organism evidence="2 3">
    <name type="scientific">Tumebacillus amylolyticus</name>
    <dbReference type="NCBI Taxonomy" id="2801339"/>
    <lineage>
        <taxon>Bacteria</taxon>
        <taxon>Bacillati</taxon>
        <taxon>Bacillota</taxon>
        <taxon>Bacilli</taxon>
        <taxon>Bacillales</taxon>
        <taxon>Alicyclobacillaceae</taxon>
        <taxon>Tumebacillus</taxon>
    </lineage>
</organism>
<dbReference type="PIRSF" id="PIRSF021441">
    <property type="entry name" value="DUF1453"/>
    <property type="match status" value="1"/>
</dbReference>
<dbReference type="PANTHER" id="PTHR39164">
    <property type="entry name" value="PROTEIN CCDC"/>
    <property type="match status" value="1"/>
</dbReference>
<evidence type="ECO:0000256" key="1">
    <source>
        <dbReference type="SAM" id="Phobius"/>
    </source>
</evidence>
<dbReference type="EMBL" id="JAEQNB010000005">
    <property type="protein sequence ID" value="MBL0388201.1"/>
    <property type="molecule type" value="Genomic_DNA"/>
</dbReference>
<dbReference type="InterPro" id="IPR058247">
    <property type="entry name" value="DUF1453"/>
</dbReference>
<keyword evidence="1" id="KW-0472">Membrane</keyword>
<keyword evidence="3" id="KW-1185">Reference proteome</keyword>
<name>A0ABS1JD44_9BACL</name>
<feature type="transmembrane region" description="Helical" evidence="1">
    <location>
        <begin position="6"/>
        <end position="23"/>
    </location>
</feature>